<keyword evidence="1" id="KW-1133">Transmembrane helix</keyword>
<evidence type="ECO:0000259" key="2">
    <source>
        <dbReference type="Pfam" id="PF26514"/>
    </source>
</evidence>
<comment type="caution">
    <text evidence="3">The sequence shown here is derived from an EMBL/GenBank/DDBJ whole genome shotgun (WGS) entry which is preliminary data.</text>
</comment>
<feature type="transmembrane region" description="Helical" evidence="1">
    <location>
        <begin position="322"/>
        <end position="342"/>
    </location>
</feature>
<accession>A0A7V3VUR7</accession>
<dbReference type="Pfam" id="PF26514">
    <property type="entry name" value="DUF8173"/>
    <property type="match status" value="1"/>
</dbReference>
<proteinExistence type="predicted"/>
<dbReference type="InterPro" id="IPR058486">
    <property type="entry name" value="DUF8173"/>
</dbReference>
<feature type="transmembrane region" description="Helical" evidence="1">
    <location>
        <begin position="348"/>
        <end position="369"/>
    </location>
</feature>
<evidence type="ECO:0000313" key="3">
    <source>
        <dbReference type="EMBL" id="HGE78280.1"/>
    </source>
</evidence>
<organism evidence="3">
    <name type="scientific">candidate division WOR-3 bacterium</name>
    <dbReference type="NCBI Taxonomy" id="2052148"/>
    <lineage>
        <taxon>Bacteria</taxon>
        <taxon>Bacteria division WOR-3</taxon>
    </lineage>
</organism>
<name>A0A7V3VUR7_UNCW3</name>
<keyword evidence="1" id="KW-0472">Membrane</keyword>
<gene>
    <name evidence="3" type="ORF">ENX68_04690</name>
</gene>
<keyword evidence="1" id="KW-0812">Transmembrane</keyword>
<feature type="transmembrane region" description="Helical" evidence="1">
    <location>
        <begin position="288"/>
        <end position="310"/>
    </location>
</feature>
<feature type="transmembrane region" description="Helical" evidence="1">
    <location>
        <begin position="260"/>
        <end position="282"/>
    </location>
</feature>
<feature type="domain" description="DUF8173" evidence="2">
    <location>
        <begin position="224"/>
        <end position="361"/>
    </location>
</feature>
<dbReference type="EMBL" id="DTOZ01000128">
    <property type="protein sequence ID" value="HGE78280.1"/>
    <property type="molecule type" value="Genomic_DNA"/>
</dbReference>
<dbReference type="AlphaFoldDB" id="A0A7V3VUR7"/>
<protein>
    <recommendedName>
        <fullName evidence="2">DUF8173 domain-containing protein</fullName>
    </recommendedName>
</protein>
<reference evidence="3" key="1">
    <citation type="journal article" date="2020" name="mSystems">
        <title>Genome- and Community-Level Interaction Insights into Carbon Utilization and Element Cycling Functions of Hydrothermarchaeota in Hydrothermal Sediment.</title>
        <authorList>
            <person name="Zhou Z."/>
            <person name="Liu Y."/>
            <person name="Xu W."/>
            <person name="Pan J."/>
            <person name="Luo Z.H."/>
            <person name="Li M."/>
        </authorList>
    </citation>
    <scope>NUCLEOTIDE SEQUENCE [LARGE SCALE GENOMIC DNA]</scope>
    <source>
        <strain evidence="3">SpSt-961</strain>
    </source>
</reference>
<sequence length="379" mass="41973">MKRIKIIPIITLLLLLVIPGKSLVFRSGKDVIVGADEVINDDLIAIGNSVKILGRVNGDIFASAREVEIWNVIDGSIYTGGARIKVDVKECRSLWAFCGELDVNGNIKRNLLFFGGELKINESSSINNDLLSYGGEIIVNGRIGGRVKGRMGKFRLKGEINSADIETDGAIIESTALVKNNMVIKGKKEPVIDSRATILGRTEYKKVDEKIGKKGSKIKRVLKTILFLSKLIIGLILIAPFKKHFRTMNEILIVSPWKSLCAGFLTIIILPIFIVITLFTIIGIPISIFGLFVFFTLTYISGIIFATGLGEWLIKLFKKEGIISPFLSFLPGMVIISILYLIPYLGFFIRLLVLFFGTGMFTILIGRLWRGSSLIMEAK</sequence>
<feature type="transmembrane region" description="Helical" evidence="1">
    <location>
        <begin position="221"/>
        <end position="239"/>
    </location>
</feature>
<evidence type="ECO:0000256" key="1">
    <source>
        <dbReference type="SAM" id="Phobius"/>
    </source>
</evidence>